<evidence type="ECO:0000313" key="2">
    <source>
        <dbReference type="Proteomes" id="UP000827284"/>
    </source>
</evidence>
<protein>
    <recommendedName>
        <fullName evidence="3">F-box domain-containing protein</fullName>
    </recommendedName>
</protein>
<dbReference type="EMBL" id="BQFW01000005">
    <property type="protein sequence ID" value="GJJ71316.1"/>
    <property type="molecule type" value="Genomic_DNA"/>
</dbReference>
<dbReference type="SUPFAM" id="SSF81383">
    <property type="entry name" value="F-box domain"/>
    <property type="match status" value="1"/>
</dbReference>
<dbReference type="Gene3D" id="3.80.10.10">
    <property type="entry name" value="Ribonuclease Inhibitor"/>
    <property type="match status" value="1"/>
</dbReference>
<keyword evidence="2" id="KW-1185">Reference proteome</keyword>
<dbReference type="CDD" id="cd09917">
    <property type="entry name" value="F-box_SF"/>
    <property type="match status" value="1"/>
</dbReference>
<dbReference type="Proteomes" id="UP000827284">
    <property type="component" value="Unassembled WGS sequence"/>
</dbReference>
<dbReference type="SUPFAM" id="SSF52047">
    <property type="entry name" value="RNI-like"/>
    <property type="match status" value="1"/>
</dbReference>
<comment type="caution">
    <text evidence="1">The sequence shown here is derived from an EMBL/GenBank/DDBJ whole genome shotgun (WGS) entry which is preliminary data.</text>
</comment>
<accession>A0A9P3H734</accession>
<dbReference type="OrthoDB" id="2365485at2759"/>
<reference evidence="1" key="2">
    <citation type="journal article" date="2022" name="Microbiol. Resour. Announc.">
        <title>Whole-Genome Sequence of Entomortierella parvispora E1425, a Mucoromycotan Fungus Associated with Burkholderiaceae-Related Endosymbiotic Bacteria.</title>
        <authorList>
            <person name="Herlambang A."/>
            <person name="Guo Y."/>
            <person name="Takashima Y."/>
            <person name="Narisawa K."/>
            <person name="Ohta H."/>
            <person name="Nishizawa T."/>
        </authorList>
    </citation>
    <scope>NUCLEOTIDE SEQUENCE</scope>
    <source>
        <strain evidence="1">E1425</strain>
    </source>
</reference>
<reference evidence="1" key="1">
    <citation type="submission" date="2021-11" db="EMBL/GenBank/DDBJ databases">
        <authorList>
            <person name="Herlambang A."/>
            <person name="Guo Y."/>
            <person name="Takashima Y."/>
            <person name="Nishizawa T."/>
        </authorList>
    </citation>
    <scope>NUCLEOTIDE SEQUENCE</scope>
    <source>
        <strain evidence="1">E1425</strain>
    </source>
</reference>
<dbReference type="Gene3D" id="1.20.1280.50">
    <property type="match status" value="1"/>
</dbReference>
<organism evidence="1 2">
    <name type="scientific">Entomortierella parvispora</name>
    <dbReference type="NCBI Taxonomy" id="205924"/>
    <lineage>
        <taxon>Eukaryota</taxon>
        <taxon>Fungi</taxon>
        <taxon>Fungi incertae sedis</taxon>
        <taxon>Mucoromycota</taxon>
        <taxon>Mortierellomycotina</taxon>
        <taxon>Mortierellomycetes</taxon>
        <taxon>Mortierellales</taxon>
        <taxon>Mortierellaceae</taxon>
        <taxon>Entomortierella</taxon>
    </lineage>
</organism>
<dbReference type="InterPro" id="IPR032675">
    <property type="entry name" value="LRR_dom_sf"/>
</dbReference>
<evidence type="ECO:0000313" key="1">
    <source>
        <dbReference type="EMBL" id="GJJ71316.1"/>
    </source>
</evidence>
<evidence type="ECO:0008006" key="3">
    <source>
        <dbReference type="Google" id="ProtNLM"/>
    </source>
</evidence>
<sequence length="702" mass="80420">MTTAQHSSISQKSWRKQAPALSRVNNTAASLTTELLDLIFSHLDHSTLAHVTSLVCRSWFASSRPQVYFGVRWTTRQKQSAFYEEGILLAPLNLLKCQFERGASDYCISLFDLVERHSRTPTPPATFKVPNRHTRGTARGTLQKLILSGELTMMVLEGILSRLRLEIITTFHIVKLVPHLYNWHVLLDIFPNLNDLCAHRYECDDIWRAQQNPLDLDNLERFKPQPAVYHSAAIASTSTPPYSRPLVSLTLFNVSCYPIELKNVLRNCPKLQKLHIDFDHRLWSYDRKFYRDFFLNCPLVSDLRITKFSFTSAGLDSFLDLLSGDLTSVSLPPTSMPSDIYAILARQCPRLEELEIFSGSMYSMGASETLKTLQAYLTSPDAQRLKSLRVLSGSFYADNFDINKLQSVETPALWNPNPGTFYSPHVEGHMVEDPNSDWCRAGKPPRRIPAVQIKEVWTCRFLETLHLKISERSSGSGPHASDEGSRILFGFISKALPLLRDLYIERYSIHFTIEGGGCLLTRLHFLEKLVLQTTYESNDNRWRERGFDRKKLAWIQKFPSRAQRLAWVLKAKRLKMQGEGFRKDAKSPAKDPVEAVAPEMANSETTKKEASSDITARMEDSGTIPSPFMVTKEDMVNCGYMDDVVELLEERSRAGFNDGKGCWPRLRVLRLRFYRYSYRNDVPEAWIHKYRPELVARSMLTK</sequence>
<dbReference type="InterPro" id="IPR036047">
    <property type="entry name" value="F-box-like_dom_sf"/>
</dbReference>
<dbReference type="AlphaFoldDB" id="A0A9P3H734"/>
<gene>
    <name evidence="1" type="ORF">EMPS_03666</name>
</gene>
<proteinExistence type="predicted"/>
<name>A0A9P3H734_9FUNG</name>